<feature type="compositionally biased region" description="Low complexity" evidence="4">
    <location>
        <begin position="85"/>
        <end position="102"/>
    </location>
</feature>
<dbReference type="GO" id="GO:0005634">
    <property type="term" value="C:nucleus"/>
    <property type="evidence" value="ECO:0007669"/>
    <property type="project" value="UniProtKB-UniRule"/>
</dbReference>
<feature type="compositionally biased region" description="Basic residues" evidence="4">
    <location>
        <begin position="209"/>
        <end position="219"/>
    </location>
</feature>
<dbReference type="SUPFAM" id="SSF47095">
    <property type="entry name" value="HMG-box"/>
    <property type="match status" value="1"/>
</dbReference>
<dbReference type="CDD" id="cd01389">
    <property type="entry name" value="HMG-box_ROX1-like"/>
    <property type="match status" value="1"/>
</dbReference>
<dbReference type="GO" id="GO:0001228">
    <property type="term" value="F:DNA-binding transcription activator activity, RNA polymerase II-specific"/>
    <property type="evidence" value="ECO:0007669"/>
    <property type="project" value="TreeGrafter"/>
</dbReference>
<dbReference type="SMART" id="SM00398">
    <property type="entry name" value="HMG"/>
    <property type="match status" value="1"/>
</dbReference>
<reference evidence="6" key="1">
    <citation type="submission" date="2022-08" db="EMBL/GenBank/DDBJ databases">
        <authorList>
            <consortium name="DOE Joint Genome Institute"/>
            <person name="Min B."/>
            <person name="Riley R."/>
            <person name="Sierra-Patev S."/>
            <person name="Naranjo-Ortiz M."/>
            <person name="Looney B."/>
            <person name="Konkel Z."/>
            <person name="Slot J.C."/>
            <person name="Sakamoto Y."/>
            <person name="Steenwyk J.L."/>
            <person name="Rokas A."/>
            <person name="Carro J."/>
            <person name="Camarero S."/>
            <person name="Ferreira P."/>
            <person name="Molpeceres G."/>
            <person name="Ruiz-Duenas F.J."/>
            <person name="Serrano A."/>
            <person name="Henrissat B."/>
            <person name="Drula E."/>
            <person name="Hughes K.W."/>
            <person name="Mata J.L."/>
            <person name="Ishikawa N.K."/>
            <person name="Vargas-Isla R."/>
            <person name="Ushijima S."/>
            <person name="Smith C.A."/>
            <person name="Ahrendt S."/>
            <person name="Andreopoulos W."/>
            <person name="He G."/>
            <person name="Labutti K."/>
            <person name="Lipzen A."/>
            <person name="Ng V."/>
            <person name="Sandor L."/>
            <person name="Barry K."/>
            <person name="Martinez A.T."/>
            <person name="Xiao Y."/>
            <person name="Gibbons J.G."/>
            <person name="Terashima K."/>
            <person name="Hibbett D.S."/>
            <person name="Grigoriev I.V."/>
        </authorList>
    </citation>
    <scope>NUCLEOTIDE SEQUENCE</scope>
    <source>
        <strain evidence="6">TFB9207</strain>
    </source>
</reference>
<sequence>MPPLRTHDAFPPVSDADSTSLPTLDIIAPTPRAFTFPISHNLDASPYSDSIDLPFEPDLCFSHLTSPSSSNLLMTPPLSRTLTPIPSASSASIQSIPSSSSSGLKSATFDAGRKPKKGDDGYIKRPENAFILFRRKCCEDEEASSQGVTKRKRQADLSKLISQQWKALTTEERRYWEDRAEERKKIHQQMYPDYVFRPQRVRDQDGKARNKKYTKRKASTRKEDDTNEVAFVLPQVKRSTSAPTPPPSSYQTIHIPTLIPSYTSTSSSLLPMISQRAGHVGDPEDIMANFDFCPESLSTPSYSSPRYEAGLWGTDLHQEVFDYPIQEPSWTESRDEARFRPPVLSTDYSLIPSCAASNASSPVSGPFTPISSIASHTSGQWFDVPRSNTWNDRQQEFASRTVVPVPCEMSGLFDPCDPSMVWRTEASSMLLQSDFDLDVIPPIELKLPLHVDSATHMDFPSEELTGDDKRRDLKDYLRTDCGLEFWSG</sequence>
<feature type="region of interest" description="Disordered" evidence="4">
    <location>
        <begin position="85"/>
        <end position="123"/>
    </location>
</feature>
<feature type="region of interest" description="Disordered" evidence="4">
    <location>
        <begin position="198"/>
        <end position="224"/>
    </location>
</feature>
<evidence type="ECO:0000313" key="6">
    <source>
        <dbReference type="EMBL" id="KAJ3833949.1"/>
    </source>
</evidence>
<dbReference type="PROSITE" id="PS50118">
    <property type="entry name" value="HMG_BOX_2"/>
    <property type="match status" value="1"/>
</dbReference>
<dbReference type="EMBL" id="MU806607">
    <property type="protein sequence ID" value="KAJ3833949.1"/>
    <property type="molecule type" value="Genomic_DNA"/>
</dbReference>
<dbReference type="GO" id="GO:0030154">
    <property type="term" value="P:cell differentiation"/>
    <property type="evidence" value="ECO:0007669"/>
    <property type="project" value="TreeGrafter"/>
</dbReference>
<name>A0AA38P0D0_9AGAR</name>
<evidence type="ECO:0000256" key="2">
    <source>
        <dbReference type="ARBA" id="ARBA00023163"/>
    </source>
</evidence>
<dbReference type="InterPro" id="IPR050140">
    <property type="entry name" value="SRY-related_HMG-box_TF-like"/>
</dbReference>
<keyword evidence="3" id="KW-0539">Nucleus</keyword>
<organism evidence="6 7">
    <name type="scientific">Lentinula raphanica</name>
    <dbReference type="NCBI Taxonomy" id="153919"/>
    <lineage>
        <taxon>Eukaryota</taxon>
        <taxon>Fungi</taxon>
        <taxon>Dikarya</taxon>
        <taxon>Basidiomycota</taxon>
        <taxon>Agaricomycotina</taxon>
        <taxon>Agaricomycetes</taxon>
        <taxon>Agaricomycetidae</taxon>
        <taxon>Agaricales</taxon>
        <taxon>Marasmiineae</taxon>
        <taxon>Omphalotaceae</taxon>
        <taxon>Lentinula</taxon>
    </lineage>
</organism>
<dbReference type="Proteomes" id="UP001163846">
    <property type="component" value="Unassembled WGS sequence"/>
</dbReference>
<keyword evidence="2" id="KW-0804">Transcription</keyword>
<evidence type="ECO:0000313" key="7">
    <source>
        <dbReference type="Proteomes" id="UP001163846"/>
    </source>
</evidence>
<dbReference type="InterPro" id="IPR009071">
    <property type="entry name" value="HMG_box_dom"/>
</dbReference>
<dbReference type="Pfam" id="PF00505">
    <property type="entry name" value="HMG_box"/>
    <property type="match status" value="1"/>
</dbReference>
<keyword evidence="7" id="KW-1185">Reference proteome</keyword>
<dbReference type="PANTHER" id="PTHR10270:SF161">
    <property type="entry name" value="SEX-DETERMINING REGION Y PROTEIN"/>
    <property type="match status" value="1"/>
</dbReference>
<evidence type="ECO:0000259" key="5">
    <source>
        <dbReference type="PROSITE" id="PS50118"/>
    </source>
</evidence>
<evidence type="ECO:0000256" key="3">
    <source>
        <dbReference type="PROSITE-ProRule" id="PRU00267"/>
    </source>
</evidence>
<protein>
    <recommendedName>
        <fullName evidence="5">HMG box domain-containing protein</fullName>
    </recommendedName>
</protein>
<evidence type="ECO:0000256" key="1">
    <source>
        <dbReference type="ARBA" id="ARBA00023125"/>
    </source>
</evidence>
<proteinExistence type="predicted"/>
<dbReference type="PANTHER" id="PTHR10270">
    <property type="entry name" value="SOX TRANSCRIPTION FACTOR"/>
    <property type="match status" value="1"/>
</dbReference>
<dbReference type="GO" id="GO:0000978">
    <property type="term" value="F:RNA polymerase II cis-regulatory region sequence-specific DNA binding"/>
    <property type="evidence" value="ECO:0007669"/>
    <property type="project" value="TreeGrafter"/>
</dbReference>
<accession>A0AA38P0D0</accession>
<feature type="DNA-binding region" description="HMG box" evidence="3">
    <location>
        <begin position="123"/>
        <end position="195"/>
    </location>
</feature>
<feature type="compositionally biased region" description="Basic and acidic residues" evidence="4">
    <location>
        <begin position="111"/>
        <end position="123"/>
    </location>
</feature>
<feature type="domain" description="HMG box" evidence="5">
    <location>
        <begin position="123"/>
        <end position="195"/>
    </location>
</feature>
<dbReference type="AlphaFoldDB" id="A0AA38P0D0"/>
<dbReference type="Gene3D" id="1.10.30.10">
    <property type="entry name" value="High mobility group box domain"/>
    <property type="match status" value="1"/>
</dbReference>
<comment type="caution">
    <text evidence="6">The sequence shown here is derived from an EMBL/GenBank/DDBJ whole genome shotgun (WGS) entry which is preliminary data.</text>
</comment>
<gene>
    <name evidence="6" type="ORF">F5878DRAFT_631719</name>
</gene>
<evidence type="ECO:0000256" key="4">
    <source>
        <dbReference type="SAM" id="MobiDB-lite"/>
    </source>
</evidence>
<keyword evidence="1 3" id="KW-0238">DNA-binding</keyword>
<dbReference type="InterPro" id="IPR036910">
    <property type="entry name" value="HMG_box_dom_sf"/>
</dbReference>